<protein>
    <submittedName>
        <fullName evidence="3">YjbE family integral membrane protein</fullName>
    </submittedName>
</protein>
<dbReference type="EMBL" id="LQRD01000067">
    <property type="protein sequence ID" value="KXT68798.1"/>
    <property type="molecule type" value="Genomic_DNA"/>
</dbReference>
<keyword evidence="2" id="KW-1133">Transmembrane helix</keyword>
<dbReference type="PATRIC" id="fig|45634.12.peg.1788"/>
<accession>A0A139MYF3</accession>
<dbReference type="Pfam" id="PF20214">
    <property type="entry name" value="DUF6574"/>
    <property type="match status" value="1"/>
</dbReference>
<dbReference type="InterPro" id="IPR046481">
    <property type="entry name" value="DUF6574"/>
</dbReference>
<dbReference type="RefSeq" id="WP_061423225.1">
    <property type="nucleotide sequence ID" value="NZ_KQ969062.1"/>
</dbReference>
<reference evidence="3 4" key="1">
    <citation type="submission" date="2016-01" db="EMBL/GenBank/DDBJ databases">
        <title>Highly variable Streptococcus oralis are common among viridans streptococci isolated from primates.</title>
        <authorList>
            <person name="Denapaite D."/>
            <person name="Rieger M."/>
            <person name="Koendgen S."/>
            <person name="Brueckner R."/>
            <person name="Ochigava I."/>
            <person name="Kappeler P."/>
            <person name="Maetz-Rensing K."/>
            <person name="Leendertz F."/>
            <person name="Hakenbeck R."/>
        </authorList>
    </citation>
    <scope>NUCLEOTIDE SEQUENCE [LARGE SCALE GENOMIC DNA]</scope>
    <source>
        <strain evidence="3 4">DD08</strain>
    </source>
</reference>
<feature type="transmembrane region" description="Helical" evidence="2">
    <location>
        <begin position="208"/>
        <end position="227"/>
    </location>
</feature>
<feature type="compositionally biased region" description="Polar residues" evidence="1">
    <location>
        <begin position="129"/>
        <end position="146"/>
    </location>
</feature>
<evidence type="ECO:0000313" key="4">
    <source>
        <dbReference type="Proteomes" id="UP000070377"/>
    </source>
</evidence>
<feature type="transmembrane region" description="Helical" evidence="2">
    <location>
        <begin position="348"/>
        <end position="374"/>
    </location>
</feature>
<evidence type="ECO:0000256" key="1">
    <source>
        <dbReference type="SAM" id="MobiDB-lite"/>
    </source>
</evidence>
<dbReference type="AlphaFoldDB" id="A0A139MYF3"/>
<evidence type="ECO:0000313" key="3">
    <source>
        <dbReference type="EMBL" id="KXT68798.1"/>
    </source>
</evidence>
<evidence type="ECO:0000256" key="2">
    <source>
        <dbReference type="SAM" id="Phobius"/>
    </source>
</evidence>
<feature type="transmembrane region" description="Helical" evidence="2">
    <location>
        <begin position="247"/>
        <end position="269"/>
    </location>
</feature>
<feature type="compositionally biased region" description="Low complexity" evidence="1">
    <location>
        <begin position="115"/>
        <end position="128"/>
    </location>
</feature>
<organism evidence="3 4">
    <name type="scientific">Streptococcus cristatus</name>
    <dbReference type="NCBI Taxonomy" id="45634"/>
    <lineage>
        <taxon>Bacteria</taxon>
        <taxon>Bacillati</taxon>
        <taxon>Bacillota</taxon>
        <taxon>Bacilli</taxon>
        <taxon>Lactobacillales</taxon>
        <taxon>Streptococcaceae</taxon>
        <taxon>Streptococcus</taxon>
    </lineage>
</organism>
<dbReference type="Proteomes" id="UP000070377">
    <property type="component" value="Unassembled WGS sequence"/>
</dbReference>
<feature type="transmembrane region" description="Helical" evidence="2">
    <location>
        <begin position="316"/>
        <end position="336"/>
    </location>
</feature>
<comment type="caution">
    <text evidence="3">The sequence shown here is derived from an EMBL/GenBank/DDBJ whole genome shotgun (WGS) entry which is preliminary data.</text>
</comment>
<dbReference type="STRING" id="45634.SCRDD08_01712"/>
<name>A0A139MYF3_STRCR</name>
<keyword evidence="2" id="KW-0472">Membrane</keyword>
<keyword evidence="2" id="KW-0812">Transmembrane</keyword>
<proteinExistence type="predicted"/>
<feature type="region of interest" description="Disordered" evidence="1">
    <location>
        <begin position="115"/>
        <end position="154"/>
    </location>
</feature>
<feature type="transmembrane region" description="Helical" evidence="2">
    <location>
        <begin position="290"/>
        <end position="310"/>
    </location>
</feature>
<sequence>MLKQDWLEYFEAVNGRSATDAEIAQALLAGEFVEPEVTSTNQVGSETGSIISDSVRAQGGASNGEYYAQLQNAFQEQNGQAPFAHPTGQQYQELPQQQPNQNQFANQAQSFAQQGYPYQQPNGGQPNQFVAQPQSSGPQGFNQQVYQNNPQGQFNGQNFQHGSQAYYSQQQSAQPSEFSKTMKGFWAWLVSAWKSPTSEVESSKLNGYLSLGLTVFFAAIVVNYNFYNIISSVSFGFYSGPTFDFRLFLVSLIAAALVLFSIILGGFAVKRMVYKDGSFSFNKAFDWYGRLYAIVLPFVAFSALFSLLGIMSVSLFLAWIGLVLIGVGATFALIYSKSSTSMDPFYKYLLAIIVNGVITFIFTFIAFSLLMSLMMM</sequence>
<gene>
    <name evidence="3" type="ORF">SCRDD08_01712</name>
</gene>